<dbReference type="Gene3D" id="3.30.160.60">
    <property type="entry name" value="Classic Zinc Finger"/>
    <property type="match status" value="2"/>
</dbReference>
<evidence type="ECO:0000256" key="4">
    <source>
        <dbReference type="ARBA" id="ARBA00022737"/>
    </source>
</evidence>
<dbReference type="PANTHER" id="PTHR46451:SF1">
    <property type="entry name" value="RAS-RESPONSIVE ELEMENT-BINDING PROTEIN 1"/>
    <property type="match status" value="1"/>
</dbReference>
<protein>
    <recommendedName>
        <fullName evidence="13">C2H2-type domain-containing protein</fullName>
    </recommendedName>
</protein>
<reference evidence="14 15" key="1">
    <citation type="submission" date="2023-11" db="EMBL/GenBank/DDBJ databases">
        <title>Halocaridina rubra genome assembly.</title>
        <authorList>
            <person name="Smith C."/>
        </authorList>
    </citation>
    <scope>NUCLEOTIDE SEQUENCE [LARGE SCALE GENOMIC DNA]</scope>
    <source>
        <strain evidence="14">EP-1</strain>
        <tissue evidence="14">Whole</tissue>
    </source>
</reference>
<evidence type="ECO:0000256" key="2">
    <source>
        <dbReference type="ARBA" id="ARBA00006991"/>
    </source>
</evidence>
<comment type="subcellular location">
    <subcellularLocation>
        <location evidence="1">Nucleus</location>
    </subcellularLocation>
</comment>
<evidence type="ECO:0000256" key="3">
    <source>
        <dbReference type="ARBA" id="ARBA00022723"/>
    </source>
</evidence>
<keyword evidence="9" id="KW-0804">Transcription</keyword>
<gene>
    <name evidence="14" type="ORF">SK128_024909</name>
</gene>
<dbReference type="GO" id="GO:0001228">
    <property type="term" value="F:DNA-binding transcription activator activity, RNA polymerase II-specific"/>
    <property type="evidence" value="ECO:0007669"/>
    <property type="project" value="TreeGrafter"/>
</dbReference>
<comment type="caution">
    <text evidence="14">The sequence shown here is derived from an EMBL/GenBank/DDBJ whole genome shotgun (WGS) entry which is preliminary data.</text>
</comment>
<proteinExistence type="inferred from homology"/>
<dbReference type="PROSITE" id="PS50157">
    <property type="entry name" value="ZINC_FINGER_C2H2_2"/>
    <property type="match status" value="2"/>
</dbReference>
<evidence type="ECO:0000256" key="6">
    <source>
        <dbReference type="ARBA" id="ARBA00022833"/>
    </source>
</evidence>
<evidence type="ECO:0000256" key="9">
    <source>
        <dbReference type="ARBA" id="ARBA00023163"/>
    </source>
</evidence>
<keyword evidence="7" id="KW-0805">Transcription regulation</keyword>
<organism evidence="14 15">
    <name type="scientific">Halocaridina rubra</name>
    <name type="common">Hawaiian red shrimp</name>
    <dbReference type="NCBI Taxonomy" id="373956"/>
    <lineage>
        <taxon>Eukaryota</taxon>
        <taxon>Metazoa</taxon>
        <taxon>Ecdysozoa</taxon>
        <taxon>Arthropoda</taxon>
        <taxon>Crustacea</taxon>
        <taxon>Multicrustacea</taxon>
        <taxon>Malacostraca</taxon>
        <taxon>Eumalacostraca</taxon>
        <taxon>Eucarida</taxon>
        <taxon>Decapoda</taxon>
        <taxon>Pleocyemata</taxon>
        <taxon>Caridea</taxon>
        <taxon>Atyoidea</taxon>
        <taxon>Atyidae</taxon>
        <taxon>Halocaridina</taxon>
    </lineage>
</organism>
<feature type="domain" description="C2H2-type" evidence="13">
    <location>
        <begin position="45"/>
        <end position="72"/>
    </location>
</feature>
<keyword evidence="4" id="KW-0677">Repeat</keyword>
<evidence type="ECO:0000313" key="14">
    <source>
        <dbReference type="EMBL" id="KAK7072380.1"/>
    </source>
</evidence>
<keyword evidence="5 11" id="KW-0863">Zinc-finger</keyword>
<accession>A0AAN8X596</accession>
<feature type="compositionally biased region" description="Low complexity" evidence="12">
    <location>
        <begin position="8"/>
        <end position="24"/>
    </location>
</feature>
<dbReference type="Pfam" id="PF13465">
    <property type="entry name" value="zf-H2C2_2"/>
    <property type="match status" value="1"/>
</dbReference>
<dbReference type="InterPro" id="IPR052795">
    <property type="entry name" value="RREB1"/>
</dbReference>
<feature type="domain" description="C2H2-type" evidence="13">
    <location>
        <begin position="73"/>
        <end position="101"/>
    </location>
</feature>
<evidence type="ECO:0000256" key="12">
    <source>
        <dbReference type="SAM" id="MobiDB-lite"/>
    </source>
</evidence>
<evidence type="ECO:0000256" key="7">
    <source>
        <dbReference type="ARBA" id="ARBA00023015"/>
    </source>
</evidence>
<keyword evidence="8" id="KW-0238">DNA-binding</keyword>
<evidence type="ECO:0000256" key="1">
    <source>
        <dbReference type="ARBA" id="ARBA00004123"/>
    </source>
</evidence>
<evidence type="ECO:0000313" key="15">
    <source>
        <dbReference type="Proteomes" id="UP001381693"/>
    </source>
</evidence>
<dbReference type="GO" id="GO:0008270">
    <property type="term" value="F:zinc ion binding"/>
    <property type="evidence" value="ECO:0007669"/>
    <property type="project" value="UniProtKB-KW"/>
</dbReference>
<dbReference type="GO" id="GO:0000978">
    <property type="term" value="F:RNA polymerase II cis-regulatory region sequence-specific DNA binding"/>
    <property type="evidence" value="ECO:0007669"/>
    <property type="project" value="TreeGrafter"/>
</dbReference>
<keyword evidence="15" id="KW-1185">Reference proteome</keyword>
<dbReference type="SUPFAM" id="SSF57667">
    <property type="entry name" value="beta-beta-alpha zinc fingers"/>
    <property type="match status" value="1"/>
</dbReference>
<dbReference type="FunFam" id="3.30.160.60:FF:001498">
    <property type="entry name" value="Zinc finger protein 404"/>
    <property type="match status" value="1"/>
</dbReference>
<dbReference type="InterPro" id="IPR013087">
    <property type="entry name" value="Znf_C2H2_type"/>
</dbReference>
<evidence type="ECO:0000256" key="5">
    <source>
        <dbReference type="ARBA" id="ARBA00022771"/>
    </source>
</evidence>
<dbReference type="SMART" id="SM00355">
    <property type="entry name" value="ZnF_C2H2"/>
    <property type="match status" value="2"/>
</dbReference>
<dbReference type="PANTHER" id="PTHR46451">
    <property type="entry name" value="RAS-RESPONSIVE ELEMENT-BINDING PROTEIN 1"/>
    <property type="match status" value="1"/>
</dbReference>
<dbReference type="FunFam" id="3.30.160.60:FF:000075">
    <property type="entry name" value="Putative zinc finger protein 536"/>
    <property type="match status" value="1"/>
</dbReference>
<dbReference type="PROSITE" id="PS00028">
    <property type="entry name" value="ZINC_FINGER_C2H2_1"/>
    <property type="match status" value="1"/>
</dbReference>
<dbReference type="InterPro" id="IPR036236">
    <property type="entry name" value="Znf_C2H2_sf"/>
</dbReference>
<dbReference type="AlphaFoldDB" id="A0AAN8X596"/>
<keyword evidence="3" id="KW-0479">Metal-binding</keyword>
<dbReference type="GO" id="GO:0005634">
    <property type="term" value="C:nucleus"/>
    <property type="evidence" value="ECO:0007669"/>
    <property type="project" value="UniProtKB-SubCell"/>
</dbReference>
<feature type="region of interest" description="Disordered" evidence="12">
    <location>
        <begin position="1"/>
        <end position="26"/>
    </location>
</feature>
<evidence type="ECO:0000256" key="8">
    <source>
        <dbReference type="ARBA" id="ARBA00023125"/>
    </source>
</evidence>
<dbReference type="EMBL" id="JAXCGZ010013518">
    <property type="protein sequence ID" value="KAK7072380.1"/>
    <property type="molecule type" value="Genomic_DNA"/>
</dbReference>
<keyword evidence="6" id="KW-0862">Zinc</keyword>
<evidence type="ECO:0000256" key="10">
    <source>
        <dbReference type="ARBA" id="ARBA00023242"/>
    </source>
</evidence>
<keyword evidence="10" id="KW-0539">Nucleus</keyword>
<evidence type="ECO:0000256" key="11">
    <source>
        <dbReference type="PROSITE-ProRule" id="PRU00042"/>
    </source>
</evidence>
<sequence>MLVAPTVSPLTSSSRLSSTSAPSSNETTCLMLDPQYLSSSKSRFPICQLCGRMFGQTEDLRRHIRTHTGEKPYKCPYCPYRAAVKSSVLRHARTVHGAEVTTTTC</sequence>
<evidence type="ECO:0000259" key="13">
    <source>
        <dbReference type="PROSITE" id="PS50157"/>
    </source>
</evidence>
<dbReference type="Proteomes" id="UP001381693">
    <property type="component" value="Unassembled WGS sequence"/>
</dbReference>
<comment type="similarity">
    <text evidence="2">Belongs to the krueppel C2H2-type zinc-finger protein family.</text>
</comment>
<name>A0AAN8X596_HALRR</name>